<dbReference type="GO" id="GO:0005737">
    <property type="term" value="C:cytoplasm"/>
    <property type="evidence" value="ECO:0007669"/>
    <property type="project" value="TreeGrafter"/>
</dbReference>
<dbReference type="PANTHER" id="PTHR16305:SF35">
    <property type="entry name" value="TRANSCRIPTIONAL ACTIVATOR DOMAIN"/>
    <property type="match status" value="1"/>
</dbReference>
<dbReference type="GO" id="GO:0003677">
    <property type="term" value="F:DNA binding"/>
    <property type="evidence" value="ECO:0007669"/>
    <property type="project" value="InterPro"/>
</dbReference>
<dbReference type="InterPro" id="IPR041664">
    <property type="entry name" value="AAA_16"/>
</dbReference>
<proteinExistence type="predicted"/>
<feature type="compositionally biased region" description="Basic and acidic residues" evidence="3">
    <location>
        <begin position="15"/>
        <end position="25"/>
    </location>
</feature>
<dbReference type="SUPFAM" id="SSF52540">
    <property type="entry name" value="P-loop containing nucleoside triphosphate hydrolases"/>
    <property type="match status" value="1"/>
</dbReference>
<feature type="domain" description="HTH luxR-type" evidence="4">
    <location>
        <begin position="1006"/>
        <end position="1071"/>
    </location>
</feature>
<dbReference type="EMBL" id="WLYK01000005">
    <property type="protein sequence ID" value="MTD14782.1"/>
    <property type="molecule type" value="Genomic_DNA"/>
</dbReference>
<dbReference type="Pfam" id="PF13191">
    <property type="entry name" value="AAA_16"/>
    <property type="match status" value="1"/>
</dbReference>
<dbReference type="SUPFAM" id="SSF46894">
    <property type="entry name" value="C-terminal effector domain of the bipartite response regulators"/>
    <property type="match status" value="1"/>
</dbReference>
<dbReference type="Gene3D" id="3.40.50.300">
    <property type="entry name" value="P-loop containing nucleotide triphosphate hydrolases"/>
    <property type="match status" value="1"/>
</dbReference>
<dbReference type="PANTHER" id="PTHR16305">
    <property type="entry name" value="TESTICULAR SOLUBLE ADENYLYL CYCLASE"/>
    <property type="match status" value="1"/>
</dbReference>
<feature type="compositionally biased region" description="Pro residues" evidence="3">
    <location>
        <begin position="42"/>
        <end position="53"/>
    </location>
</feature>
<sequence>MRRSPDGKAVSADESCSHDTHLVRDRVHRPSAAARAARVLPAAPPGPDPPAPPQVSVGVMGHDAVVARTSSSRMIGRKAELAELRALLTAAADGTAGAAIVGGDAGVGKTRLLEVVTGQARELGFTVLTGNCVQVGDFGLPYLPVIDALRDVESTPEGHALLAEQVARRPALGRLLPHLVDAADREPGGSTTGPDRDGDALVQGQLFEAVHRILTDLAATTPVLLVIEDLHWADRSTRDLLSFLARTLRTGRIAVIASYRSDDLHRRHPLRPLLAELARLPQINRITVPALGRAELAELLEQISGRPADPASVDALHQRSEGNPFYAEELIGCAPRKGPDRMPVGDLPTDLADLLLDRVAALPEDGQEVLRVAAVAGRRVDEGLLAAVAGQAVTDAGLRQAVESGLLVPSGPGESYSFRHALLQEAVYGDLLPGERARRHARFAEVLAARAAGAGNAAELAHHQLAAHDREGALQTLIRAADEAEKLAAPAEALQHLEQALDLLDQLGTGADRVDLLSRAAHDAYATGDARRAVVLQRAAITEVDATGTVEQRASARERISHYLLEAEEGDVSGPAAEAVALMADLPEQPLTAQTLATWARTLLWRDVAKAGDLLGQAIAVADRIGAPHLAADASISRALLARRGIGGGDGAEMMESALARIGTGTGADAIRIRALRFISHMRLENGELDAALAAADAGVELANDVGLTWTPYGQDLQMMRGWVLMAAGRWDEVLERGLGAVWSPNAAGRILASQAVWVLAQRGDPAVEQLIVRLRATGDWFLGLQIDLSEMQLRVQQLRPEDALAIADRVRPEAGAEGGFGTEYLLMIGSELAARAQLADRARAAGDDEAVAGHLAAAELYLGQAERITRAPSLAGPYGDLLLARVRAEAARLAGTDTAADWAEMARTAVVSGRVPERGYATARQFAAQLTAGDRGPDTVELGRQALADATALRIPWLVDQVTGLADRARLRLRPAGDRRTDRTQPGSPGQATATTKVGSNAESDTRSQDVLTPRELEVLALVAAGLSNGAIGKKLFISAKTASVHVSHILAKLGATSRTEAAALARARGLLLETSSGDHPA</sequence>
<organism evidence="5 6">
    <name type="scientific">Nakamurella alba</name>
    <dbReference type="NCBI Taxonomy" id="2665158"/>
    <lineage>
        <taxon>Bacteria</taxon>
        <taxon>Bacillati</taxon>
        <taxon>Actinomycetota</taxon>
        <taxon>Actinomycetes</taxon>
        <taxon>Nakamurellales</taxon>
        <taxon>Nakamurellaceae</taxon>
        <taxon>Nakamurella</taxon>
    </lineage>
</organism>
<dbReference type="CDD" id="cd06170">
    <property type="entry name" value="LuxR_C_like"/>
    <property type="match status" value="1"/>
</dbReference>
<dbReference type="GO" id="GO:0005524">
    <property type="term" value="F:ATP binding"/>
    <property type="evidence" value="ECO:0007669"/>
    <property type="project" value="UniProtKB-KW"/>
</dbReference>
<dbReference type="Proteomes" id="UP000460221">
    <property type="component" value="Unassembled WGS sequence"/>
</dbReference>
<keyword evidence="2" id="KW-0067">ATP-binding</keyword>
<dbReference type="Gene3D" id="1.10.10.10">
    <property type="entry name" value="Winged helix-like DNA-binding domain superfamily/Winged helix DNA-binding domain"/>
    <property type="match status" value="1"/>
</dbReference>
<evidence type="ECO:0000256" key="2">
    <source>
        <dbReference type="ARBA" id="ARBA00022840"/>
    </source>
</evidence>
<feature type="compositionally biased region" description="Low complexity" evidence="3">
    <location>
        <begin position="30"/>
        <end position="41"/>
    </location>
</feature>
<protein>
    <submittedName>
        <fullName evidence="5">AAA family ATPase</fullName>
    </submittedName>
</protein>
<evidence type="ECO:0000313" key="5">
    <source>
        <dbReference type="EMBL" id="MTD14782.1"/>
    </source>
</evidence>
<evidence type="ECO:0000313" key="6">
    <source>
        <dbReference type="Proteomes" id="UP000460221"/>
    </source>
</evidence>
<dbReference type="GO" id="GO:0004016">
    <property type="term" value="F:adenylate cyclase activity"/>
    <property type="evidence" value="ECO:0007669"/>
    <property type="project" value="TreeGrafter"/>
</dbReference>
<feature type="compositionally biased region" description="Polar residues" evidence="3">
    <location>
        <begin position="985"/>
        <end position="1004"/>
    </location>
</feature>
<dbReference type="InterPro" id="IPR036388">
    <property type="entry name" value="WH-like_DNA-bd_sf"/>
</dbReference>
<reference evidence="5 6" key="1">
    <citation type="submission" date="2019-11" db="EMBL/GenBank/DDBJ databases">
        <authorList>
            <person name="Jiang L.-Q."/>
        </authorList>
    </citation>
    <scope>NUCLEOTIDE SEQUENCE [LARGE SCALE GENOMIC DNA]</scope>
    <source>
        <strain evidence="5 6">YIM 132087</strain>
    </source>
</reference>
<dbReference type="InterPro" id="IPR000792">
    <property type="entry name" value="Tscrpt_reg_LuxR_C"/>
</dbReference>
<dbReference type="PROSITE" id="PS50043">
    <property type="entry name" value="HTH_LUXR_2"/>
    <property type="match status" value="1"/>
</dbReference>
<feature type="region of interest" description="Disordered" evidence="3">
    <location>
        <begin position="974"/>
        <end position="1012"/>
    </location>
</feature>
<keyword evidence="1" id="KW-0547">Nucleotide-binding</keyword>
<dbReference type="PRINTS" id="PR00038">
    <property type="entry name" value="HTHLUXR"/>
</dbReference>
<dbReference type="Pfam" id="PF00196">
    <property type="entry name" value="GerE"/>
    <property type="match status" value="1"/>
</dbReference>
<evidence type="ECO:0000256" key="3">
    <source>
        <dbReference type="SAM" id="MobiDB-lite"/>
    </source>
</evidence>
<evidence type="ECO:0000259" key="4">
    <source>
        <dbReference type="PROSITE" id="PS50043"/>
    </source>
</evidence>
<feature type="region of interest" description="Disordered" evidence="3">
    <location>
        <begin position="1"/>
        <end position="53"/>
    </location>
</feature>
<accession>A0A7K1FKV7</accession>
<dbReference type="InterPro" id="IPR027417">
    <property type="entry name" value="P-loop_NTPase"/>
</dbReference>
<keyword evidence="6" id="KW-1185">Reference proteome</keyword>
<dbReference type="GO" id="GO:0006355">
    <property type="term" value="P:regulation of DNA-templated transcription"/>
    <property type="evidence" value="ECO:0007669"/>
    <property type="project" value="InterPro"/>
</dbReference>
<evidence type="ECO:0000256" key="1">
    <source>
        <dbReference type="ARBA" id="ARBA00022741"/>
    </source>
</evidence>
<comment type="caution">
    <text evidence="5">The sequence shown here is derived from an EMBL/GenBank/DDBJ whole genome shotgun (WGS) entry which is preliminary data.</text>
</comment>
<feature type="compositionally biased region" description="Basic and acidic residues" evidence="3">
    <location>
        <begin position="974"/>
        <end position="984"/>
    </location>
</feature>
<name>A0A7K1FKV7_9ACTN</name>
<gene>
    <name evidence="5" type="ORF">GIS00_12610</name>
</gene>
<dbReference type="SMART" id="SM00421">
    <property type="entry name" value="HTH_LUXR"/>
    <property type="match status" value="1"/>
</dbReference>
<dbReference type="AlphaFoldDB" id="A0A7K1FKV7"/>
<dbReference type="InterPro" id="IPR016032">
    <property type="entry name" value="Sig_transdc_resp-reg_C-effctor"/>
</dbReference>